<dbReference type="EMBL" id="JAXAFO010000005">
    <property type="protein sequence ID" value="MDX6848632.1"/>
    <property type="molecule type" value="Genomic_DNA"/>
</dbReference>
<proteinExistence type="inferred from homology"/>
<evidence type="ECO:0000259" key="6">
    <source>
        <dbReference type="Pfam" id="PF00593"/>
    </source>
</evidence>
<comment type="caution">
    <text evidence="8">The sequence shown here is derived from an EMBL/GenBank/DDBJ whole genome shotgun (WGS) entry which is preliminary data.</text>
</comment>
<feature type="domain" description="TonB-dependent receptor-like beta-barrel" evidence="6">
    <location>
        <begin position="465"/>
        <end position="978"/>
    </location>
</feature>
<keyword evidence="9" id="KW-1185">Reference proteome</keyword>
<dbReference type="PANTHER" id="PTHR40980:SF3">
    <property type="entry name" value="TONB-DEPENDENT RECEPTOR-LIKE BETA-BARREL DOMAIN-CONTAINING PROTEIN"/>
    <property type="match status" value="1"/>
</dbReference>
<protein>
    <submittedName>
        <fullName evidence="8">TonB-dependent receptor</fullName>
    </submittedName>
</protein>
<dbReference type="InterPro" id="IPR036942">
    <property type="entry name" value="Beta-barrel_TonB_sf"/>
</dbReference>
<evidence type="ECO:0000256" key="2">
    <source>
        <dbReference type="ARBA" id="ARBA00023136"/>
    </source>
</evidence>
<feature type="chain" id="PRO_5045921545" evidence="5">
    <location>
        <begin position="31"/>
        <end position="1011"/>
    </location>
</feature>
<evidence type="ECO:0000313" key="9">
    <source>
        <dbReference type="Proteomes" id="UP001273505"/>
    </source>
</evidence>
<keyword evidence="2 4" id="KW-0472">Membrane</keyword>
<feature type="signal peptide" evidence="5">
    <location>
        <begin position="1"/>
        <end position="30"/>
    </location>
</feature>
<sequence>MSIKQNFKRKLIASAIASTAIAGFGNVSYAQDEEAMLEEVIVTGIRASLQRSMDLKRDASGVVDAISAEDIGKFPDTNLAESLQRISGVSIDRRDGEGSKVTVRGLGPDFNLVMLNGRQMPGATLESTVASGSRSFDFANIASEGVAAVEVYKTSRADAPPGGMGATINIVTPKPLEAGSKASIGVKGVYDQSSQDSSITPEISGIYSETFADGKIGVAVTASYQERNGGSAAAQIGTGWRSFPGTVVQDWGGQETVDWEWGGIDFNGNHQNQPSADDVYSTPQQMGYAFTEFERERTNGQLTLQFAPTDDLTATLDYTYSENTIASTYNDVGGWFNFGGQSTIFTDYDSPAVQTPVLYSEDMTDGDLPMGVGRQAAKYENNSIGVNLEWNVTDKLTLSLDAHSSEAEATPDNEYGNSVGIAVSAYVRDRSTVNVRGEMPVLILDILDGAGGDNLRVQDMQVSGSYFRNSRMKQEIDQIQLDGEYAFTDNLKLQFGVASTESDYRSSFSNVQRESWGGLGEPGMLNEDWFTPETILDRFDGTYSEVSQEEINFLGGTNTSPLNERYSFSFEDVRNFAANNLDDGEGPTNCPDGSTWYCAQAPDQFNDISESSESAYVSVAWNTDIASMPFNLLAGVRYESSEVETPASAQAYGPISWVSANEFSMPTVGEPVAITDSGEYDFVLPSIDTSLEVMEDVILRASYGQSIARPNWLDLRGGTSYSQGPRVNGTTASRGSPGLEPYKADNFDFSAEWYFADASYVSVGYFQKEVENFIGSRVVTEENSLENTPHPAQGERFQAAVDSGLSPNAVVDIREYIYANYADPDTAYIDGSGNIVIVGIPGQDPNVSVEVTEVANSDRIVDVDGIEMAIQHTFGESGFGVIANYTMVDVSTNFDNMVLRDPQFSLPGVSDTANLVGFYEKNGFQARVAYNWRDAFLASGASGTGNNPIYVDEYSQVDVNVSYDVTDNLSVFVEGLNITEESGRNYGRSYDQVLGYYQGYARYNLGARYTF</sequence>
<reference evidence="8 9" key="1">
    <citation type="submission" date="2023-11" db="EMBL/GenBank/DDBJ databases">
        <title>Gilvimarinus fulvus sp. nov., isolated from the surface of Kelp.</title>
        <authorList>
            <person name="Sun Y.Y."/>
            <person name="Gong Y."/>
            <person name="Du Z.J."/>
        </authorList>
    </citation>
    <scope>NUCLEOTIDE SEQUENCE [LARGE SCALE GENOMIC DNA]</scope>
    <source>
        <strain evidence="8 9">SDUM040013</strain>
    </source>
</reference>
<dbReference type="InterPro" id="IPR010104">
    <property type="entry name" value="TonB_rcpt_bac"/>
</dbReference>
<keyword evidence="8" id="KW-0675">Receptor</keyword>
<name>A0ABU4RUU3_9GAMM</name>
<organism evidence="8 9">
    <name type="scientific">Gilvimarinus gilvus</name>
    <dbReference type="NCBI Taxonomy" id="3058038"/>
    <lineage>
        <taxon>Bacteria</taxon>
        <taxon>Pseudomonadati</taxon>
        <taxon>Pseudomonadota</taxon>
        <taxon>Gammaproteobacteria</taxon>
        <taxon>Cellvibrionales</taxon>
        <taxon>Cellvibrionaceae</taxon>
        <taxon>Gilvimarinus</taxon>
    </lineage>
</organism>
<dbReference type="InterPro" id="IPR037066">
    <property type="entry name" value="Plug_dom_sf"/>
</dbReference>
<dbReference type="SUPFAM" id="SSF56935">
    <property type="entry name" value="Porins"/>
    <property type="match status" value="1"/>
</dbReference>
<dbReference type="InterPro" id="IPR000531">
    <property type="entry name" value="Beta-barrel_TonB"/>
</dbReference>
<dbReference type="Pfam" id="PF00593">
    <property type="entry name" value="TonB_dep_Rec_b-barrel"/>
    <property type="match status" value="1"/>
</dbReference>
<evidence type="ECO:0000313" key="8">
    <source>
        <dbReference type="EMBL" id="MDX6848632.1"/>
    </source>
</evidence>
<comment type="similarity">
    <text evidence="4">Belongs to the TonB-dependent receptor family.</text>
</comment>
<evidence type="ECO:0000259" key="7">
    <source>
        <dbReference type="Pfam" id="PF07715"/>
    </source>
</evidence>
<dbReference type="RefSeq" id="WP_302724649.1">
    <property type="nucleotide sequence ID" value="NZ_JAULRU010000823.1"/>
</dbReference>
<accession>A0ABU4RUU3</accession>
<evidence type="ECO:0000256" key="1">
    <source>
        <dbReference type="ARBA" id="ARBA00004442"/>
    </source>
</evidence>
<comment type="subcellular location">
    <subcellularLocation>
        <location evidence="1 4">Cell outer membrane</location>
    </subcellularLocation>
</comment>
<keyword evidence="5" id="KW-0732">Signal</keyword>
<keyword evidence="4" id="KW-0798">TonB box</keyword>
<dbReference type="PANTHER" id="PTHR40980">
    <property type="entry name" value="PLUG DOMAIN-CONTAINING PROTEIN"/>
    <property type="match status" value="1"/>
</dbReference>
<dbReference type="Gene3D" id="2.40.170.20">
    <property type="entry name" value="TonB-dependent receptor, beta-barrel domain"/>
    <property type="match status" value="1"/>
</dbReference>
<evidence type="ECO:0000256" key="3">
    <source>
        <dbReference type="ARBA" id="ARBA00023237"/>
    </source>
</evidence>
<keyword evidence="3" id="KW-0998">Cell outer membrane</keyword>
<feature type="domain" description="TonB-dependent receptor plug" evidence="7">
    <location>
        <begin position="56"/>
        <end position="165"/>
    </location>
</feature>
<dbReference type="NCBIfam" id="TIGR01782">
    <property type="entry name" value="TonB-Xanth-Caul"/>
    <property type="match status" value="1"/>
</dbReference>
<dbReference type="InterPro" id="IPR012910">
    <property type="entry name" value="Plug_dom"/>
</dbReference>
<dbReference type="Proteomes" id="UP001273505">
    <property type="component" value="Unassembled WGS sequence"/>
</dbReference>
<gene>
    <name evidence="8" type="ORF">SCD92_04625</name>
</gene>
<dbReference type="Gene3D" id="2.170.130.10">
    <property type="entry name" value="TonB-dependent receptor, plug domain"/>
    <property type="match status" value="1"/>
</dbReference>
<dbReference type="Pfam" id="PF07715">
    <property type="entry name" value="Plug"/>
    <property type="match status" value="1"/>
</dbReference>
<evidence type="ECO:0000256" key="4">
    <source>
        <dbReference type="RuleBase" id="RU003357"/>
    </source>
</evidence>
<evidence type="ECO:0000256" key="5">
    <source>
        <dbReference type="SAM" id="SignalP"/>
    </source>
</evidence>